<evidence type="ECO:0000313" key="1">
    <source>
        <dbReference type="EMBL" id="ACD04668.1"/>
    </source>
</evidence>
<evidence type="ECO:0000313" key="2">
    <source>
        <dbReference type="Proteomes" id="UP000001031"/>
    </source>
</evidence>
<reference evidence="2" key="1">
    <citation type="journal article" date="2011" name="PLoS ONE">
        <title>The genome of Akkermansia muciniphila, a dedicated intestinal mucin degrader, and its use in exploring intestinal metagenomes.</title>
        <authorList>
            <person name="van Passel M.W."/>
            <person name="Kant R."/>
            <person name="Zoetendal E.G."/>
            <person name="Plugge C.M."/>
            <person name="Derrien M."/>
            <person name="Malfatti S.A."/>
            <person name="Chain P.S."/>
            <person name="Woyke T."/>
            <person name="Palva A."/>
            <person name="de Vos W.M."/>
            <person name="Smidt H."/>
        </authorList>
    </citation>
    <scope>NUCLEOTIDE SEQUENCE [LARGE SCALE GENOMIC DNA]</scope>
    <source>
        <strain evidence="2">ATCC BAA-835 / DSM 22959 / JCM 33894 / BCRC 81048 / CCUG 64013 / CIP 107961 / Muc</strain>
    </source>
</reference>
<gene>
    <name evidence="1" type="ordered locus">Amuc_0835</name>
</gene>
<dbReference type="STRING" id="349741.Amuc_0835"/>
<dbReference type="KEGG" id="amu:Amuc_0835"/>
<dbReference type="HOGENOM" id="CLU_2986288_0_0_0"/>
<sequence length="57" mass="6230">MGKGYSCISIRYGAAVLSGNIFLGVQNFTLLPGYRMRQPHGKAGQDFLVRADSPITR</sequence>
<protein>
    <submittedName>
        <fullName evidence="1">Uncharacterized protein</fullName>
    </submittedName>
</protein>
<name>B2UQD3_AKKM8</name>
<organism evidence="1 2">
    <name type="scientific">Akkermansia muciniphila (strain ATCC BAA-835 / DSM 22959 / JCM 33894 / BCRC 81048 / CCUG 64013 / CIP 107961 / Muc)</name>
    <dbReference type="NCBI Taxonomy" id="349741"/>
    <lineage>
        <taxon>Bacteria</taxon>
        <taxon>Pseudomonadati</taxon>
        <taxon>Verrucomicrobiota</taxon>
        <taxon>Verrucomicrobiia</taxon>
        <taxon>Verrucomicrobiales</taxon>
        <taxon>Akkermansiaceae</taxon>
        <taxon>Akkermansia</taxon>
    </lineage>
</organism>
<dbReference type="EMBL" id="CP001071">
    <property type="protein sequence ID" value="ACD04668.1"/>
    <property type="molecule type" value="Genomic_DNA"/>
</dbReference>
<dbReference type="PaxDb" id="349741-Amuc_0835"/>
<dbReference type="Proteomes" id="UP000001031">
    <property type="component" value="Chromosome"/>
</dbReference>
<proteinExistence type="predicted"/>
<accession>B2UQD3</accession>
<keyword evidence="2" id="KW-1185">Reference proteome</keyword>
<dbReference type="AlphaFoldDB" id="B2UQD3"/>